<evidence type="ECO:0000259" key="3">
    <source>
        <dbReference type="Pfam" id="PF17900"/>
    </source>
</evidence>
<protein>
    <submittedName>
        <fullName evidence="4">Peptidase family M1</fullName>
    </submittedName>
</protein>
<sequence>LYDLTIKTYLPGYVNFPPQKNLTFDGQVDDKKLDIESVTNRERLEKVEFTLKQQLEKDQKILLKVVYSGLISDTLGGLYQATYKDTDGTAKIVAVSQMEPTDARRMVPCFDEPSFKANWAVTIIHPRGTKAASNGIEINGEGELNGDWITSKFKTTPRMSSYLLAVIVSEFEFIEGHTKSGVRVYSPRTRNAIVSDAFAAALIDKLEYETVFDLLEYAKKEEELLPWNDIIVGFYSILKYFGNEPESKFANSYMTSILKPMYDKSSIDYIAENYMNDSLFFENNLQKAVIDAYCYFGSQDCIKKFKDLFEEEVIQKCESGQKASNCVSLPTEHRAIDKIIKYCTAGIRSEQQVDQ</sequence>
<evidence type="ECO:0000313" key="5">
    <source>
        <dbReference type="Proteomes" id="UP000230423"/>
    </source>
</evidence>
<dbReference type="OrthoDB" id="5855716at2759"/>
<feature type="non-terminal residue" evidence="4">
    <location>
        <position position="355"/>
    </location>
</feature>
<dbReference type="GO" id="GO:0008270">
    <property type="term" value="F:zinc ion binding"/>
    <property type="evidence" value="ECO:0007669"/>
    <property type="project" value="TreeGrafter"/>
</dbReference>
<gene>
    <name evidence="4" type="ORF">TELCIR_16131</name>
</gene>
<keyword evidence="5" id="KW-1185">Reference proteome</keyword>
<dbReference type="EMBL" id="KZ352257">
    <property type="protein sequence ID" value="PIO62319.1"/>
    <property type="molecule type" value="Genomic_DNA"/>
</dbReference>
<feature type="domain" description="ERAP1-like C-terminal" evidence="2">
    <location>
        <begin position="184"/>
        <end position="313"/>
    </location>
</feature>
<dbReference type="PANTHER" id="PTHR11533">
    <property type="entry name" value="PROTEASE M1 ZINC METALLOPROTEASE"/>
    <property type="match status" value="1"/>
</dbReference>
<evidence type="ECO:0000256" key="1">
    <source>
        <dbReference type="ARBA" id="ARBA00010136"/>
    </source>
</evidence>
<evidence type="ECO:0000313" key="4">
    <source>
        <dbReference type="EMBL" id="PIO62319.1"/>
    </source>
</evidence>
<dbReference type="Pfam" id="PF11838">
    <property type="entry name" value="ERAP1_C"/>
    <property type="match status" value="1"/>
</dbReference>
<dbReference type="GO" id="GO:0042277">
    <property type="term" value="F:peptide binding"/>
    <property type="evidence" value="ECO:0007669"/>
    <property type="project" value="TreeGrafter"/>
</dbReference>
<dbReference type="PRINTS" id="PR00756">
    <property type="entry name" value="ALADIPTASE"/>
</dbReference>
<dbReference type="GO" id="GO:0070006">
    <property type="term" value="F:metalloaminopeptidase activity"/>
    <property type="evidence" value="ECO:0007669"/>
    <property type="project" value="TreeGrafter"/>
</dbReference>
<dbReference type="Proteomes" id="UP000230423">
    <property type="component" value="Unassembled WGS sequence"/>
</dbReference>
<proteinExistence type="inferred from homology"/>
<organism evidence="4 5">
    <name type="scientific">Teladorsagia circumcincta</name>
    <name type="common">Brown stomach worm</name>
    <name type="synonym">Ostertagia circumcincta</name>
    <dbReference type="NCBI Taxonomy" id="45464"/>
    <lineage>
        <taxon>Eukaryota</taxon>
        <taxon>Metazoa</taxon>
        <taxon>Ecdysozoa</taxon>
        <taxon>Nematoda</taxon>
        <taxon>Chromadorea</taxon>
        <taxon>Rhabditida</taxon>
        <taxon>Rhabditina</taxon>
        <taxon>Rhabditomorpha</taxon>
        <taxon>Strongyloidea</taxon>
        <taxon>Trichostrongylidae</taxon>
        <taxon>Teladorsagia</taxon>
    </lineage>
</organism>
<dbReference type="Gene3D" id="1.25.50.20">
    <property type="match status" value="1"/>
</dbReference>
<dbReference type="InterPro" id="IPR042097">
    <property type="entry name" value="Aminopeptidase_N-like_N_sf"/>
</dbReference>
<dbReference type="GO" id="GO:0006508">
    <property type="term" value="P:proteolysis"/>
    <property type="evidence" value="ECO:0007669"/>
    <property type="project" value="InterPro"/>
</dbReference>
<dbReference type="InterPro" id="IPR045357">
    <property type="entry name" value="Aminopeptidase_N-like_N"/>
</dbReference>
<dbReference type="SUPFAM" id="SSF63737">
    <property type="entry name" value="Leukotriene A4 hydrolase N-terminal domain"/>
    <property type="match status" value="1"/>
</dbReference>
<dbReference type="AlphaFoldDB" id="A0A2G9TWC3"/>
<dbReference type="InterPro" id="IPR001930">
    <property type="entry name" value="Peptidase_M1"/>
</dbReference>
<reference evidence="4 5" key="1">
    <citation type="submission" date="2015-09" db="EMBL/GenBank/DDBJ databases">
        <title>Draft genome of the parasitic nematode Teladorsagia circumcincta isolate WARC Sus (inbred).</title>
        <authorList>
            <person name="Mitreva M."/>
        </authorList>
    </citation>
    <scope>NUCLEOTIDE SEQUENCE [LARGE SCALE GENOMIC DNA]</scope>
    <source>
        <strain evidence="4 5">S</strain>
    </source>
</reference>
<feature type="non-terminal residue" evidence="4">
    <location>
        <position position="1"/>
    </location>
</feature>
<dbReference type="Gene3D" id="2.60.40.1730">
    <property type="entry name" value="tricorn interacting facor f3 domain"/>
    <property type="match status" value="1"/>
</dbReference>
<dbReference type="InterPro" id="IPR050344">
    <property type="entry name" value="Peptidase_M1_aminopeptidases"/>
</dbReference>
<dbReference type="GO" id="GO:0005615">
    <property type="term" value="C:extracellular space"/>
    <property type="evidence" value="ECO:0007669"/>
    <property type="project" value="TreeGrafter"/>
</dbReference>
<evidence type="ECO:0000259" key="2">
    <source>
        <dbReference type="Pfam" id="PF11838"/>
    </source>
</evidence>
<dbReference type="InterPro" id="IPR024571">
    <property type="entry name" value="ERAP1-like_C_dom"/>
</dbReference>
<dbReference type="GO" id="GO:0005737">
    <property type="term" value="C:cytoplasm"/>
    <property type="evidence" value="ECO:0007669"/>
    <property type="project" value="TreeGrafter"/>
</dbReference>
<feature type="domain" description="Aminopeptidase N-like N-terminal" evidence="3">
    <location>
        <begin position="20"/>
        <end position="163"/>
    </location>
</feature>
<comment type="similarity">
    <text evidence="1">Belongs to the peptidase M1 family.</text>
</comment>
<dbReference type="PANTHER" id="PTHR11533:SF301">
    <property type="entry name" value="AMINOPEPTIDASE"/>
    <property type="match status" value="1"/>
</dbReference>
<dbReference type="GO" id="GO:0043171">
    <property type="term" value="P:peptide catabolic process"/>
    <property type="evidence" value="ECO:0007669"/>
    <property type="project" value="TreeGrafter"/>
</dbReference>
<accession>A0A2G9TWC3</accession>
<name>A0A2G9TWC3_TELCI</name>
<dbReference type="Pfam" id="PF17900">
    <property type="entry name" value="Peptidase_M1_N"/>
    <property type="match status" value="1"/>
</dbReference>
<dbReference type="GO" id="GO:0016020">
    <property type="term" value="C:membrane"/>
    <property type="evidence" value="ECO:0007669"/>
    <property type="project" value="TreeGrafter"/>
</dbReference>